<keyword evidence="3" id="KW-0813">Transport</keyword>
<feature type="domain" description="ABC transmembrane type-2" evidence="9">
    <location>
        <begin position="138"/>
        <end position="374"/>
    </location>
</feature>
<keyword evidence="5 8" id="KW-0812">Transmembrane</keyword>
<feature type="transmembrane region" description="Helical" evidence="8">
    <location>
        <begin position="21"/>
        <end position="41"/>
    </location>
</feature>
<gene>
    <name evidence="10" type="ORF">MNBD_IGNAVI01-834</name>
</gene>
<feature type="transmembrane region" description="Helical" evidence="8">
    <location>
        <begin position="180"/>
        <end position="204"/>
    </location>
</feature>
<evidence type="ECO:0000259" key="9">
    <source>
        <dbReference type="PROSITE" id="PS51012"/>
    </source>
</evidence>
<evidence type="ECO:0000256" key="1">
    <source>
        <dbReference type="ARBA" id="ARBA00004651"/>
    </source>
</evidence>
<evidence type="ECO:0000256" key="4">
    <source>
        <dbReference type="ARBA" id="ARBA00022475"/>
    </source>
</evidence>
<keyword evidence="7 8" id="KW-0472">Membrane</keyword>
<sequence length="378" mass="42471">MLFRIRAIARKEIKQLRRDKRMMFVLFFFPVFLLVIFGYAVNYDVQNVKLAVLDNDRTTLSREFVNDLSSSSYFNIVEKFTNDKHTKEILDKGTAKAVLVIPKGFSKDIYANKETGKLQFLLDGVDGNTAAIIRNYSIAAVQSFNEKLLDEASKRTGIKTTIPIDVQPRYWFNPNLETTIYLIPGLIALILIVTVVITVSLSLVREKERGTIEQINVSSLTQVELILGKLIPYVVISLIISFMILFAGFVLFGVVVKGSYLLLFISILLFLIASTAIGIFISVISDSQQVAFSIATFVSMLPATILSGFIFPIESMPVIIQIITNLTPAKFFIVALRDIIIKGVGLSVFWEQWGYMLIFAFMFLTAATIINKKKILKA</sequence>
<feature type="transmembrane region" description="Helical" evidence="8">
    <location>
        <begin position="353"/>
        <end position="370"/>
    </location>
</feature>
<evidence type="ECO:0000256" key="3">
    <source>
        <dbReference type="ARBA" id="ARBA00022448"/>
    </source>
</evidence>
<feature type="transmembrane region" description="Helical" evidence="8">
    <location>
        <begin position="290"/>
        <end position="311"/>
    </location>
</feature>
<keyword evidence="4" id="KW-1003">Cell membrane</keyword>
<evidence type="ECO:0000256" key="6">
    <source>
        <dbReference type="ARBA" id="ARBA00022989"/>
    </source>
</evidence>
<feature type="transmembrane region" description="Helical" evidence="8">
    <location>
        <begin position="260"/>
        <end position="283"/>
    </location>
</feature>
<comment type="subcellular location">
    <subcellularLocation>
        <location evidence="1">Cell membrane</location>
        <topology evidence="1">Multi-pass membrane protein</topology>
    </subcellularLocation>
</comment>
<organism evidence="10">
    <name type="scientific">hydrothermal vent metagenome</name>
    <dbReference type="NCBI Taxonomy" id="652676"/>
    <lineage>
        <taxon>unclassified sequences</taxon>
        <taxon>metagenomes</taxon>
        <taxon>ecological metagenomes</taxon>
    </lineage>
</organism>
<evidence type="ECO:0000256" key="2">
    <source>
        <dbReference type="ARBA" id="ARBA00007783"/>
    </source>
</evidence>
<proteinExistence type="inferred from homology"/>
<name>A0A3B1CWH9_9ZZZZ</name>
<dbReference type="PANTHER" id="PTHR30294">
    <property type="entry name" value="MEMBRANE COMPONENT OF ABC TRANSPORTER YHHJ-RELATED"/>
    <property type="match status" value="1"/>
</dbReference>
<evidence type="ECO:0000256" key="7">
    <source>
        <dbReference type="ARBA" id="ARBA00023136"/>
    </source>
</evidence>
<keyword evidence="6 8" id="KW-1133">Transmembrane helix</keyword>
<evidence type="ECO:0000256" key="8">
    <source>
        <dbReference type="SAM" id="Phobius"/>
    </source>
</evidence>
<evidence type="ECO:0000313" key="10">
    <source>
        <dbReference type="EMBL" id="VAX27030.1"/>
    </source>
</evidence>
<reference evidence="10" key="1">
    <citation type="submission" date="2018-06" db="EMBL/GenBank/DDBJ databases">
        <authorList>
            <person name="Zhirakovskaya E."/>
        </authorList>
    </citation>
    <scope>NUCLEOTIDE SEQUENCE</scope>
</reference>
<dbReference type="AlphaFoldDB" id="A0A3B1CWH9"/>
<dbReference type="PROSITE" id="PS51012">
    <property type="entry name" value="ABC_TM2"/>
    <property type="match status" value="1"/>
</dbReference>
<protein>
    <recommendedName>
        <fullName evidence="9">ABC transmembrane type-2 domain-containing protein</fullName>
    </recommendedName>
</protein>
<evidence type="ECO:0000256" key="5">
    <source>
        <dbReference type="ARBA" id="ARBA00022692"/>
    </source>
</evidence>
<accession>A0A3B1CWH9</accession>
<dbReference type="PANTHER" id="PTHR30294:SF29">
    <property type="entry name" value="MULTIDRUG ABC TRANSPORTER PERMEASE YBHS-RELATED"/>
    <property type="match status" value="1"/>
</dbReference>
<dbReference type="InterPro" id="IPR047817">
    <property type="entry name" value="ABC2_TM_bact-type"/>
</dbReference>
<dbReference type="GO" id="GO:0005886">
    <property type="term" value="C:plasma membrane"/>
    <property type="evidence" value="ECO:0007669"/>
    <property type="project" value="UniProtKB-SubCell"/>
</dbReference>
<comment type="similarity">
    <text evidence="2">Belongs to the ABC-2 integral membrane protein family.</text>
</comment>
<dbReference type="GO" id="GO:0140359">
    <property type="term" value="F:ABC-type transporter activity"/>
    <property type="evidence" value="ECO:0007669"/>
    <property type="project" value="InterPro"/>
</dbReference>
<dbReference type="Pfam" id="PF12698">
    <property type="entry name" value="ABC2_membrane_3"/>
    <property type="match status" value="1"/>
</dbReference>
<dbReference type="EMBL" id="UOGD01000366">
    <property type="protein sequence ID" value="VAX27030.1"/>
    <property type="molecule type" value="Genomic_DNA"/>
</dbReference>
<feature type="transmembrane region" description="Helical" evidence="8">
    <location>
        <begin position="230"/>
        <end position="254"/>
    </location>
</feature>
<dbReference type="InterPro" id="IPR051449">
    <property type="entry name" value="ABC-2_transporter_component"/>
</dbReference>
<dbReference type="Gene3D" id="3.40.1710.10">
    <property type="entry name" value="abc type-2 transporter like domain"/>
    <property type="match status" value="1"/>
</dbReference>
<dbReference type="InterPro" id="IPR013525">
    <property type="entry name" value="ABC2_TM"/>
</dbReference>